<proteinExistence type="predicted"/>
<sequence length="171" mass="18173">MRRLHECAGRQHDRGQRGDLCRLHGLSRFNRWAAGTQDCVPACIVDSKVTSHIAGEKPGGDLFLTGCDYEWKPLCFAGCLPHGGLRVVFADAGLFGCGVGRVAAGSPRRAAAPRACAVREAPGRRRWATAAGIPRARRAACGAAAQKLCLTPIVNASCRLPFAFGRFGICA</sequence>
<dbReference type="EMBL" id="PVFR01000060">
    <property type="protein sequence ID" value="PRE44915.1"/>
    <property type="molecule type" value="Genomic_DNA"/>
</dbReference>
<gene>
    <name evidence="1" type="ORF">C6P99_20440</name>
</gene>
<dbReference type="AlphaFoldDB" id="A0AB37API3"/>
<accession>A0AB37API3</accession>
<dbReference type="Proteomes" id="UP000237811">
    <property type="component" value="Unassembled WGS sequence"/>
</dbReference>
<organism evidence="1 2">
    <name type="scientific">Burkholderia multivorans</name>
    <dbReference type="NCBI Taxonomy" id="87883"/>
    <lineage>
        <taxon>Bacteria</taxon>
        <taxon>Pseudomonadati</taxon>
        <taxon>Pseudomonadota</taxon>
        <taxon>Betaproteobacteria</taxon>
        <taxon>Burkholderiales</taxon>
        <taxon>Burkholderiaceae</taxon>
        <taxon>Burkholderia</taxon>
        <taxon>Burkholderia cepacia complex</taxon>
    </lineage>
</organism>
<protein>
    <submittedName>
        <fullName evidence="1">Uncharacterized protein</fullName>
    </submittedName>
</protein>
<name>A0AB37API3_9BURK</name>
<comment type="caution">
    <text evidence="1">The sequence shown here is derived from an EMBL/GenBank/DDBJ whole genome shotgun (WGS) entry which is preliminary data.</text>
</comment>
<reference evidence="1 2" key="1">
    <citation type="submission" date="2018-03" db="EMBL/GenBank/DDBJ databases">
        <authorList>
            <person name="Nguyen K."/>
            <person name="Fouts D."/>
            <person name="Sutton G."/>
        </authorList>
    </citation>
    <scope>NUCLEOTIDE SEQUENCE [LARGE SCALE GENOMIC DNA]</scope>
    <source>
        <strain evidence="1 2">AU14328</strain>
    </source>
</reference>
<evidence type="ECO:0000313" key="2">
    <source>
        <dbReference type="Proteomes" id="UP000237811"/>
    </source>
</evidence>
<evidence type="ECO:0000313" key="1">
    <source>
        <dbReference type="EMBL" id="PRE44915.1"/>
    </source>
</evidence>